<evidence type="ECO:0000313" key="3">
    <source>
        <dbReference type="Proteomes" id="UP000638648"/>
    </source>
</evidence>
<gene>
    <name evidence="2" type="ORF">HEB94_005085</name>
</gene>
<feature type="signal peptide" evidence="1">
    <location>
        <begin position="1"/>
        <end position="26"/>
    </location>
</feature>
<name>A0A927R9U4_9ACTN</name>
<protein>
    <recommendedName>
        <fullName evidence="4">BNR repeat-like domain-containing protein</fullName>
    </recommendedName>
</protein>
<dbReference type="EMBL" id="JADBEM010000001">
    <property type="protein sequence ID" value="MBE1608237.1"/>
    <property type="molecule type" value="Genomic_DNA"/>
</dbReference>
<keyword evidence="3" id="KW-1185">Reference proteome</keyword>
<organism evidence="2 3">
    <name type="scientific">Actinopolymorpha pittospori</name>
    <dbReference type="NCBI Taxonomy" id="648752"/>
    <lineage>
        <taxon>Bacteria</taxon>
        <taxon>Bacillati</taxon>
        <taxon>Actinomycetota</taxon>
        <taxon>Actinomycetes</taxon>
        <taxon>Propionibacteriales</taxon>
        <taxon>Actinopolymorphaceae</taxon>
        <taxon>Actinopolymorpha</taxon>
    </lineage>
</organism>
<dbReference type="RefSeq" id="WP_192752041.1">
    <property type="nucleotide sequence ID" value="NZ_BAABJL010000083.1"/>
</dbReference>
<sequence length="418" mass="43561">MLKRRVLPALLVGVLALLCAPATGFAAPLPSAHDDGADAAVVGGADAAVVGGATSGEPLTGAVSLYPRAIRLQHNGSANGTIVAAVVTFTGRGGEGAILESTDEGRSFRQVGAIPASQQAGTPGLCCASIYELPSPVGALPAGTLLWAGSVGADAGAARRMTQRVWQSQDRGRTWAYLSTCAESPDTRGMWEPELSVDARGRLVCHFADEAAGPAGSQRLARRVSTDGVTWGPIEVTVQSRPGAFRPGMPVVRRLPDASYLMVYEICGVPGQYDCAVYSRTSPDGEDWGDPAESGQRLVAASGRYFTHTPTIAVVPRPNGDARIVLVGQLLQEPDGPIAPGNGATLMVNERSGRGPWYEVPAPVAVPDAYNNYCPNYSSTLVPSRDGRDVLEIATAYAEDGACKSYFATGRLGPRSAR</sequence>
<evidence type="ECO:0008006" key="4">
    <source>
        <dbReference type="Google" id="ProtNLM"/>
    </source>
</evidence>
<dbReference type="Gene3D" id="2.120.10.10">
    <property type="match status" value="1"/>
</dbReference>
<accession>A0A927R9U4</accession>
<comment type="caution">
    <text evidence="2">The sequence shown here is derived from an EMBL/GenBank/DDBJ whole genome shotgun (WGS) entry which is preliminary data.</text>
</comment>
<dbReference type="AlphaFoldDB" id="A0A927R9U4"/>
<dbReference type="CDD" id="cd15482">
    <property type="entry name" value="Sialidase_non-viral"/>
    <property type="match status" value="1"/>
</dbReference>
<feature type="chain" id="PRO_5037090416" description="BNR repeat-like domain-containing protein" evidence="1">
    <location>
        <begin position="27"/>
        <end position="418"/>
    </location>
</feature>
<dbReference type="InterPro" id="IPR036278">
    <property type="entry name" value="Sialidase_sf"/>
</dbReference>
<dbReference type="Proteomes" id="UP000638648">
    <property type="component" value="Unassembled WGS sequence"/>
</dbReference>
<evidence type="ECO:0000313" key="2">
    <source>
        <dbReference type="EMBL" id="MBE1608237.1"/>
    </source>
</evidence>
<reference evidence="2" key="1">
    <citation type="submission" date="2020-10" db="EMBL/GenBank/DDBJ databases">
        <title>Sequencing the genomes of 1000 actinobacteria strains.</title>
        <authorList>
            <person name="Klenk H.-P."/>
        </authorList>
    </citation>
    <scope>NUCLEOTIDE SEQUENCE</scope>
    <source>
        <strain evidence="2">DSM 45354</strain>
    </source>
</reference>
<evidence type="ECO:0000256" key="1">
    <source>
        <dbReference type="SAM" id="SignalP"/>
    </source>
</evidence>
<dbReference type="PANTHER" id="PTHR38792">
    <property type="entry name" value="BNR/ASP-BOX REPEAT DOMAIN PROTEIN (AFU_ORTHOLOGUE AFUA_7G06430)-RELATED"/>
    <property type="match status" value="1"/>
</dbReference>
<proteinExistence type="predicted"/>
<keyword evidence="1" id="KW-0732">Signal</keyword>
<dbReference type="SUPFAM" id="SSF50939">
    <property type="entry name" value="Sialidases"/>
    <property type="match status" value="1"/>
</dbReference>
<dbReference type="PANTHER" id="PTHR38792:SF3">
    <property type="entry name" value="BNR_ASP-BOX REPEAT DOMAIN PROTEIN (AFU_ORTHOLOGUE AFUA_7G06430)-RELATED"/>
    <property type="match status" value="1"/>
</dbReference>